<dbReference type="PANTHER" id="PTHR22617:SF41">
    <property type="entry name" value="CHEMOTAXIS SIGNAL TRANSDUCTION SYSTEM ADAPTOR PROTEIN CHEW"/>
    <property type="match status" value="1"/>
</dbReference>
<dbReference type="Gene3D" id="2.30.30.40">
    <property type="entry name" value="SH3 Domains"/>
    <property type="match status" value="1"/>
</dbReference>
<comment type="caution">
    <text evidence="3">The sequence shown here is derived from an EMBL/GenBank/DDBJ whole genome shotgun (WGS) entry which is preliminary data.</text>
</comment>
<reference evidence="3 4" key="1">
    <citation type="submission" date="2013-05" db="EMBL/GenBank/DDBJ databases">
        <title>Genome assembly of Chondromyces apiculatus DSM 436.</title>
        <authorList>
            <person name="Sharma G."/>
            <person name="Khatri I."/>
            <person name="Kaur C."/>
            <person name="Mayilraj S."/>
            <person name="Subramanian S."/>
        </authorList>
    </citation>
    <scope>NUCLEOTIDE SEQUENCE [LARGE SCALE GENOMIC DNA]</scope>
    <source>
        <strain evidence="3 4">DSM 436</strain>
    </source>
</reference>
<dbReference type="PROSITE" id="PS50851">
    <property type="entry name" value="CHEW"/>
    <property type="match status" value="1"/>
</dbReference>
<keyword evidence="4" id="KW-1185">Reference proteome</keyword>
<sequence>MEGRAMKQGHTIEQFLTFFVGGEELAINILRIREIVAYRTPTRIPGAAAALRGVINLRGTVVPILDLGIKLGLGEHPVSKNTCVVVVEVILDGHLTGVGVVAESVGQVVELSPGDIEQPPALGMRIQGNAVIGLGKLATSFFPILDVDALLGHGSELHGALGAAFGEEHARGLPPGGGPEEGREATPARPRAPHATPR</sequence>
<dbReference type="eggNOG" id="COG0835">
    <property type="taxonomic scope" value="Bacteria"/>
</dbReference>
<feature type="region of interest" description="Disordered" evidence="1">
    <location>
        <begin position="168"/>
        <end position="198"/>
    </location>
</feature>
<dbReference type="Proteomes" id="UP000019678">
    <property type="component" value="Unassembled WGS sequence"/>
</dbReference>
<dbReference type="GO" id="GO:0007165">
    <property type="term" value="P:signal transduction"/>
    <property type="evidence" value="ECO:0007669"/>
    <property type="project" value="InterPro"/>
</dbReference>
<gene>
    <name evidence="3" type="ORF">CAP_6769</name>
</gene>
<proteinExistence type="predicted"/>
<evidence type="ECO:0000259" key="2">
    <source>
        <dbReference type="PROSITE" id="PS50851"/>
    </source>
</evidence>
<feature type="compositionally biased region" description="Low complexity" evidence="1">
    <location>
        <begin position="187"/>
        <end position="198"/>
    </location>
</feature>
<protein>
    <submittedName>
        <fullName evidence="3">Positive regulator of CheA protein activity (CheW)</fullName>
    </submittedName>
</protein>
<dbReference type="Gene3D" id="2.40.50.180">
    <property type="entry name" value="CheA-289, Domain 4"/>
    <property type="match status" value="1"/>
</dbReference>
<dbReference type="SMART" id="SM00260">
    <property type="entry name" value="CheW"/>
    <property type="match status" value="1"/>
</dbReference>
<dbReference type="GO" id="GO:0006935">
    <property type="term" value="P:chemotaxis"/>
    <property type="evidence" value="ECO:0007669"/>
    <property type="project" value="InterPro"/>
</dbReference>
<evidence type="ECO:0000256" key="1">
    <source>
        <dbReference type="SAM" id="MobiDB-lite"/>
    </source>
</evidence>
<dbReference type="AlphaFoldDB" id="A0A017T0S6"/>
<feature type="domain" description="CheW-like" evidence="2">
    <location>
        <begin position="12"/>
        <end position="156"/>
    </location>
</feature>
<dbReference type="Pfam" id="PF01584">
    <property type="entry name" value="CheW"/>
    <property type="match status" value="1"/>
</dbReference>
<dbReference type="InterPro" id="IPR036061">
    <property type="entry name" value="CheW-like_dom_sf"/>
</dbReference>
<dbReference type="InterPro" id="IPR002545">
    <property type="entry name" value="CheW-lke_dom"/>
</dbReference>
<evidence type="ECO:0000313" key="4">
    <source>
        <dbReference type="Proteomes" id="UP000019678"/>
    </source>
</evidence>
<dbReference type="GO" id="GO:0005829">
    <property type="term" value="C:cytosol"/>
    <property type="evidence" value="ECO:0007669"/>
    <property type="project" value="TreeGrafter"/>
</dbReference>
<accession>A0A017T0S6</accession>
<dbReference type="SUPFAM" id="SSF50341">
    <property type="entry name" value="CheW-like"/>
    <property type="match status" value="1"/>
</dbReference>
<dbReference type="STRING" id="1192034.CAP_6769"/>
<name>A0A017T0S6_9BACT</name>
<dbReference type="EMBL" id="ASRX01000059">
    <property type="protein sequence ID" value="EYF02562.1"/>
    <property type="molecule type" value="Genomic_DNA"/>
</dbReference>
<organism evidence="3 4">
    <name type="scientific">Chondromyces apiculatus DSM 436</name>
    <dbReference type="NCBI Taxonomy" id="1192034"/>
    <lineage>
        <taxon>Bacteria</taxon>
        <taxon>Pseudomonadati</taxon>
        <taxon>Myxococcota</taxon>
        <taxon>Polyangia</taxon>
        <taxon>Polyangiales</taxon>
        <taxon>Polyangiaceae</taxon>
        <taxon>Chondromyces</taxon>
    </lineage>
</organism>
<dbReference type="PANTHER" id="PTHR22617">
    <property type="entry name" value="CHEMOTAXIS SENSOR HISTIDINE KINASE-RELATED"/>
    <property type="match status" value="1"/>
</dbReference>
<evidence type="ECO:0000313" key="3">
    <source>
        <dbReference type="EMBL" id="EYF02562.1"/>
    </source>
</evidence>
<dbReference type="InterPro" id="IPR039315">
    <property type="entry name" value="CheW"/>
</dbReference>